<evidence type="ECO:0000256" key="2">
    <source>
        <dbReference type="ARBA" id="ARBA00022679"/>
    </source>
</evidence>
<feature type="domain" description="Poly A polymerase head" evidence="6">
    <location>
        <begin position="42"/>
        <end position="177"/>
    </location>
</feature>
<dbReference type="CDD" id="cd05398">
    <property type="entry name" value="NT_ClassII-CCAase"/>
    <property type="match status" value="1"/>
</dbReference>
<name>A0ABQ7I2T0_9MICR</name>
<keyword evidence="3" id="KW-0547">Nucleotide-binding</keyword>
<dbReference type="Pfam" id="PF12627">
    <property type="entry name" value="PolyA_pol_RNAbd"/>
    <property type="match status" value="1"/>
</dbReference>
<dbReference type="PANTHER" id="PTHR13734:SF5">
    <property type="entry name" value="CCA TRNA NUCLEOTIDYLTRANSFERASE, MITOCHONDRIAL"/>
    <property type="match status" value="1"/>
</dbReference>
<evidence type="ECO:0000259" key="6">
    <source>
        <dbReference type="Pfam" id="PF01743"/>
    </source>
</evidence>
<protein>
    <submittedName>
        <fullName evidence="8">CCA tRNA nucleotidyltransferase, mitochondrial</fullName>
    </submittedName>
</protein>
<organism evidence="8 9">
    <name type="scientific">Astathelohania contejeani</name>
    <dbReference type="NCBI Taxonomy" id="164912"/>
    <lineage>
        <taxon>Eukaryota</taxon>
        <taxon>Fungi</taxon>
        <taxon>Fungi incertae sedis</taxon>
        <taxon>Microsporidia</taxon>
        <taxon>Astathelohaniidae</taxon>
        <taxon>Astathelohania</taxon>
    </lineage>
</organism>
<keyword evidence="9" id="KW-1185">Reference proteome</keyword>
<keyword evidence="4 5" id="KW-0694">RNA-binding</keyword>
<evidence type="ECO:0000259" key="7">
    <source>
        <dbReference type="Pfam" id="PF12627"/>
    </source>
</evidence>
<keyword evidence="2 5" id="KW-0808">Transferase</keyword>
<feature type="domain" description="tRNA nucleotidyltransferase/poly(A) polymerase RNA and SrmB- binding" evidence="7">
    <location>
        <begin position="205"/>
        <end position="267"/>
    </location>
</feature>
<dbReference type="PANTHER" id="PTHR13734">
    <property type="entry name" value="TRNA-NUCLEOTIDYLTRANSFERASE"/>
    <property type="match status" value="1"/>
</dbReference>
<evidence type="ECO:0000256" key="3">
    <source>
        <dbReference type="ARBA" id="ARBA00022741"/>
    </source>
</evidence>
<dbReference type="InterPro" id="IPR002646">
    <property type="entry name" value="PolA_pol_head_dom"/>
</dbReference>
<comment type="caution">
    <text evidence="8">The sequence shown here is derived from an EMBL/GenBank/DDBJ whole genome shotgun (WGS) entry which is preliminary data.</text>
</comment>
<dbReference type="InterPro" id="IPR032828">
    <property type="entry name" value="PolyA_RNA-bd"/>
</dbReference>
<dbReference type="SUPFAM" id="SSF81301">
    <property type="entry name" value="Nucleotidyltransferase"/>
    <property type="match status" value="1"/>
</dbReference>
<dbReference type="Gene3D" id="3.30.460.10">
    <property type="entry name" value="Beta Polymerase, domain 2"/>
    <property type="match status" value="1"/>
</dbReference>
<gene>
    <name evidence="8" type="primary">CCA1</name>
    <name evidence="8" type="ORF">TCON_0042</name>
</gene>
<reference evidence="8 9" key="1">
    <citation type="submission" date="2019-01" db="EMBL/GenBank/DDBJ databases">
        <title>Genomes sequencing and comparative genomics of infectious freshwater microsporidia, Cucumispora dikerogammari and Thelohania contejeani.</title>
        <authorList>
            <person name="Cormier A."/>
            <person name="Giraud I."/>
            <person name="Wattier R."/>
            <person name="Teixeira M."/>
            <person name="Grandjean F."/>
            <person name="Rigaud T."/>
            <person name="Cordaux R."/>
        </authorList>
    </citation>
    <scope>NUCLEOTIDE SEQUENCE [LARGE SCALE GENOMIC DNA]</scope>
    <source>
        <strain evidence="8">T1</strain>
        <tissue evidence="8">Spores</tissue>
    </source>
</reference>
<accession>A0ABQ7I2T0</accession>
<evidence type="ECO:0000256" key="5">
    <source>
        <dbReference type="RuleBase" id="RU003953"/>
    </source>
</evidence>
<sequence>MESRSYKKPIINYNFSLTETELSIFMKIRGYALTLKKKCVPRIAGGWVRDKLMGYACYDIDVALDTLSGIEFATGLREYFHKELGGRGIGVIRSNPDKSKHLETAAMIIDGVFVDFLNLRTESYADSRIPISSIGTPKEDAFRRDLTINSLFYNLMTSEVEDFTGMGLDDLSNGIIRTPLDPLSTFLDDPLRILRTIRFASRFQFKIEPEIFKAMKIKSVKEALKKKVSNERIGKEINKIIEDGNSPFGFHIILENNLVNEILKPEYECNINDSHQLYDYISSIGMHPLLDKNILCMYLLLIFFCGRKNQKDEFLNVNIVKKSLMYPNTITRRIKEIETNVFNFMQRIPNLDDKVEIIRQVRAMGKEWYNSSVIAMALFRSRGDILECDKIQDFVNGVFKYKLESVYLVKPVVNGKEIFDNLKVDCKNIKYYLEKGVEHQILSGCNDKKELMKYLKDFLNK</sequence>
<dbReference type="Pfam" id="PF01743">
    <property type="entry name" value="PolyA_pol"/>
    <property type="match status" value="1"/>
</dbReference>
<dbReference type="InterPro" id="IPR043519">
    <property type="entry name" value="NT_sf"/>
</dbReference>
<comment type="similarity">
    <text evidence="1 5">Belongs to the tRNA nucleotidyltransferase/poly(A) polymerase family.</text>
</comment>
<evidence type="ECO:0000313" key="8">
    <source>
        <dbReference type="EMBL" id="KAF7684769.1"/>
    </source>
</evidence>
<evidence type="ECO:0000313" key="9">
    <source>
        <dbReference type="Proteomes" id="UP001516464"/>
    </source>
</evidence>
<evidence type="ECO:0000256" key="4">
    <source>
        <dbReference type="ARBA" id="ARBA00022884"/>
    </source>
</evidence>
<dbReference type="Gene3D" id="1.10.3090.10">
    <property type="entry name" value="cca-adding enzyme, domain 2"/>
    <property type="match status" value="1"/>
</dbReference>
<dbReference type="EMBL" id="SBIQ01000001">
    <property type="protein sequence ID" value="KAF7684769.1"/>
    <property type="molecule type" value="Genomic_DNA"/>
</dbReference>
<dbReference type="SUPFAM" id="SSF81891">
    <property type="entry name" value="Poly A polymerase C-terminal region-like"/>
    <property type="match status" value="1"/>
</dbReference>
<proteinExistence type="inferred from homology"/>
<evidence type="ECO:0000256" key="1">
    <source>
        <dbReference type="ARBA" id="ARBA00007265"/>
    </source>
</evidence>
<dbReference type="Proteomes" id="UP001516464">
    <property type="component" value="Unassembled WGS sequence"/>
</dbReference>